<keyword evidence="1" id="KW-0472">Membrane</keyword>
<sequence length="200" mass="20070">MSTPNSEFQGFAFYGDSANTAKATVKVIQTGLIIGAVLSALVGIIVLSWPMATLVVVAVLFGLYFLVRGIVRVAVGIFAPGLTAGGRTLSIILGVLLVAVGIFALKNPGDSLALLGILIGISWIIDGIATLVESSNKASRGFAIAAGIISVAAGVVVLFVPIDGVATLTIIAGIFLIVLAVAQALGAITLAAAAKKATQA</sequence>
<dbReference type="AlphaFoldDB" id="A0A7W3JSJ4"/>
<dbReference type="PANTHER" id="PTHR34989">
    <property type="entry name" value="PROTEIN HDED"/>
    <property type="match status" value="1"/>
</dbReference>
<dbReference type="RefSeq" id="WP_182483828.1">
    <property type="nucleotide sequence ID" value="NZ_JACGWU010000001.1"/>
</dbReference>
<evidence type="ECO:0000256" key="1">
    <source>
        <dbReference type="SAM" id="Phobius"/>
    </source>
</evidence>
<feature type="transmembrane region" description="Helical" evidence="1">
    <location>
        <begin position="141"/>
        <end position="162"/>
    </location>
</feature>
<keyword evidence="1" id="KW-1133">Transmembrane helix</keyword>
<protein>
    <submittedName>
        <fullName evidence="2">Uncharacterized membrane protein HdeD (DUF308 family)</fullName>
    </submittedName>
</protein>
<dbReference type="Pfam" id="PF03729">
    <property type="entry name" value="DUF308"/>
    <property type="match status" value="2"/>
</dbReference>
<proteinExistence type="predicted"/>
<feature type="transmembrane region" description="Helical" evidence="1">
    <location>
        <begin position="168"/>
        <end position="194"/>
    </location>
</feature>
<keyword evidence="1" id="KW-0812">Transmembrane</keyword>
<gene>
    <name evidence="2" type="ORF">FB555_000486</name>
</gene>
<evidence type="ECO:0000313" key="3">
    <source>
        <dbReference type="Proteomes" id="UP000524237"/>
    </source>
</evidence>
<dbReference type="GO" id="GO:0005886">
    <property type="term" value="C:plasma membrane"/>
    <property type="evidence" value="ECO:0007669"/>
    <property type="project" value="TreeGrafter"/>
</dbReference>
<keyword evidence="3" id="KW-1185">Reference proteome</keyword>
<feature type="transmembrane region" description="Helical" evidence="1">
    <location>
        <begin position="111"/>
        <end position="129"/>
    </location>
</feature>
<reference evidence="2 3" key="1">
    <citation type="submission" date="2020-07" db="EMBL/GenBank/DDBJ databases">
        <title>Sequencing the genomes of 1000 actinobacteria strains.</title>
        <authorList>
            <person name="Klenk H.-P."/>
        </authorList>
    </citation>
    <scope>NUCLEOTIDE SEQUENCE [LARGE SCALE GENOMIC DNA]</scope>
    <source>
        <strain evidence="2 3">DSM 23737</strain>
    </source>
</reference>
<organism evidence="2 3">
    <name type="scientific">Alpinimonas psychrophila</name>
    <dbReference type="NCBI Taxonomy" id="748908"/>
    <lineage>
        <taxon>Bacteria</taxon>
        <taxon>Bacillati</taxon>
        <taxon>Actinomycetota</taxon>
        <taxon>Actinomycetes</taxon>
        <taxon>Micrococcales</taxon>
        <taxon>Microbacteriaceae</taxon>
        <taxon>Alpinimonas</taxon>
    </lineage>
</organism>
<dbReference type="Proteomes" id="UP000524237">
    <property type="component" value="Unassembled WGS sequence"/>
</dbReference>
<feature type="transmembrane region" description="Helical" evidence="1">
    <location>
        <begin position="55"/>
        <end position="75"/>
    </location>
</feature>
<dbReference type="EMBL" id="JACGWU010000001">
    <property type="protein sequence ID" value="MBA8828415.1"/>
    <property type="molecule type" value="Genomic_DNA"/>
</dbReference>
<feature type="transmembrane region" description="Helical" evidence="1">
    <location>
        <begin position="87"/>
        <end position="105"/>
    </location>
</feature>
<name>A0A7W3JSJ4_9MICO</name>
<accession>A0A7W3JSJ4</accession>
<dbReference type="InterPro" id="IPR005325">
    <property type="entry name" value="DUF308_memb"/>
</dbReference>
<comment type="caution">
    <text evidence="2">The sequence shown here is derived from an EMBL/GenBank/DDBJ whole genome shotgun (WGS) entry which is preliminary data.</text>
</comment>
<feature type="transmembrane region" description="Helical" evidence="1">
    <location>
        <begin position="27"/>
        <end position="49"/>
    </location>
</feature>
<evidence type="ECO:0000313" key="2">
    <source>
        <dbReference type="EMBL" id="MBA8828415.1"/>
    </source>
</evidence>
<dbReference type="PANTHER" id="PTHR34989:SF1">
    <property type="entry name" value="PROTEIN HDED"/>
    <property type="match status" value="1"/>
</dbReference>
<dbReference type="InterPro" id="IPR052712">
    <property type="entry name" value="Acid_resist_chaperone_HdeD"/>
</dbReference>